<comment type="caution">
    <text evidence="1">The sequence shown here is derived from an EMBL/GenBank/DDBJ whole genome shotgun (WGS) entry which is preliminary data.</text>
</comment>
<reference evidence="1" key="1">
    <citation type="submission" date="2023-05" db="EMBL/GenBank/DDBJ databases">
        <authorList>
            <person name="Stuckert A."/>
        </authorList>
    </citation>
    <scope>NUCLEOTIDE SEQUENCE</scope>
</reference>
<gene>
    <name evidence="1" type="ORF">SPARVUS_LOCUS6938281</name>
</gene>
<protein>
    <submittedName>
        <fullName evidence="1">Uncharacterized protein</fullName>
    </submittedName>
</protein>
<dbReference type="Proteomes" id="UP001162483">
    <property type="component" value="Unassembled WGS sequence"/>
</dbReference>
<evidence type="ECO:0000313" key="1">
    <source>
        <dbReference type="EMBL" id="CAI9569541.1"/>
    </source>
</evidence>
<proteinExistence type="predicted"/>
<accession>A0ABN9DDB1</accession>
<name>A0ABN9DDB1_9NEOB</name>
<evidence type="ECO:0000313" key="2">
    <source>
        <dbReference type="Proteomes" id="UP001162483"/>
    </source>
</evidence>
<dbReference type="EMBL" id="CATNWA010014246">
    <property type="protein sequence ID" value="CAI9569541.1"/>
    <property type="molecule type" value="Genomic_DNA"/>
</dbReference>
<sequence length="13" mass="1589">MQHFPEVIISKFI</sequence>
<organism evidence="1 2">
    <name type="scientific">Staurois parvus</name>
    <dbReference type="NCBI Taxonomy" id="386267"/>
    <lineage>
        <taxon>Eukaryota</taxon>
        <taxon>Metazoa</taxon>
        <taxon>Chordata</taxon>
        <taxon>Craniata</taxon>
        <taxon>Vertebrata</taxon>
        <taxon>Euteleostomi</taxon>
        <taxon>Amphibia</taxon>
        <taxon>Batrachia</taxon>
        <taxon>Anura</taxon>
        <taxon>Neobatrachia</taxon>
        <taxon>Ranoidea</taxon>
        <taxon>Ranidae</taxon>
        <taxon>Staurois</taxon>
    </lineage>
</organism>
<keyword evidence="2" id="KW-1185">Reference proteome</keyword>